<reference evidence="14 15" key="1">
    <citation type="submission" date="2019-01" db="EMBL/GenBank/DDBJ databases">
        <title>Draft genome sequences of the type strains of six Macrococcus species.</title>
        <authorList>
            <person name="Mazhar S."/>
            <person name="Altermann E."/>
            <person name="Hill C."/>
            <person name="Mcauliffe O."/>
        </authorList>
    </citation>
    <scope>NUCLEOTIDE SEQUENCE [LARGE SCALE GENOMIC DNA]</scope>
    <source>
        <strain evidence="14 15">CCM4809</strain>
    </source>
</reference>
<evidence type="ECO:0000313" key="15">
    <source>
        <dbReference type="Proteomes" id="UP000295328"/>
    </source>
</evidence>
<evidence type="ECO:0000256" key="7">
    <source>
        <dbReference type="ARBA" id="ARBA00023122"/>
    </source>
</evidence>
<feature type="domain" description="CBS" evidence="12">
    <location>
        <begin position="221"/>
        <end position="281"/>
    </location>
</feature>
<gene>
    <name evidence="14" type="ORF">ERX37_05885</name>
</gene>
<dbReference type="SUPFAM" id="SSF54631">
    <property type="entry name" value="CBS-domain pair"/>
    <property type="match status" value="1"/>
</dbReference>
<dbReference type="Pfam" id="PF01595">
    <property type="entry name" value="CNNM"/>
    <property type="match status" value="1"/>
</dbReference>
<evidence type="ECO:0000256" key="9">
    <source>
        <dbReference type="PROSITE-ProRule" id="PRU00703"/>
    </source>
</evidence>
<evidence type="ECO:0000256" key="5">
    <source>
        <dbReference type="ARBA" id="ARBA00022737"/>
    </source>
</evidence>
<keyword evidence="8 10" id="KW-0472">Membrane</keyword>
<comment type="similarity">
    <text evidence="2">Belongs to the UPF0053 family.</text>
</comment>
<feature type="transmembrane region" description="Helical" evidence="11">
    <location>
        <begin position="59"/>
        <end position="78"/>
    </location>
</feature>
<dbReference type="InterPro" id="IPR002550">
    <property type="entry name" value="CNNM"/>
</dbReference>
<dbReference type="EMBL" id="SCWE01000002">
    <property type="protein sequence ID" value="TDM01741.1"/>
    <property type="molecule type" value="Genomic_DNA"/>
</dbReference>
<dbReference type="SUPFAM" id="SSF56176">
    <property type="entry name" value="FAD-binding/transporter-associated domain-like"/>
    <property type="match status" value="1"/>
</dbReference>
<dbReference type="OrthoDB" id="9798188at2"/>
<dbReference type="RefSeq" id="WP_133429758.1">
    <property type="nucleotide sequence ID" value="NZ_BMCC01000003.1"/>
</dbReference>
<keyword evidence="15" id="KW-1185">Reference proteome</keyword>
<dbReference type="InterPro" id="IPR036318">
    <property type="entry name" value="FAD-bd_PCMH-like_sf"/>
</dbReference>
<name>A0A4R6BJL3_9STAP</name>
<dbReference type="Pfam" id="PF03471">
    <property type="entry name" value="CorC_HlyC"/>
    <property type="match status" value="1"/>
</dbReference>
<dbReference type="CDD" id="cd04590">
    <property type="entry name" value="CBS_pair_CorC_HlyC_assoc"/>
    <property type="match status" value="1"/>
</dbReference>
<keyword evidence="4 10" id="KW-0812">Transmembrane</keyword>
<evidence type="ECO:0000259" key="13">
    <source>
        <dbReference type="PROSITE" id="PS51846"/>
    </source>
</evidence>
<evidence type="ECO:0000256" key="8">
    <source>
        <dbReference type="ARBA" id="ARBA00023136"/>
    </source>
</evidence>
<dbReference type="PANTHER" id="PTHR43099">
    <property type="entry name" value="UPF0053 PROTEIN YRKA"/>
    <property type="match status" value="1"/>
</dbReference>
<evidence type="ECO:0000256" key="1">
    <source>
        <dbReference type="ARBA" id="ARBA00004651"/>
    </source>
</evidence>
<dbReference type="Gene3D" id="3.30.465.10">
    <property type="match status" value="1"/>
</dbReference>
<evidence type="ECO:0000256" key="11">
    <source>
        <dbReference type="SAM" id="Phobius"/>
    </source>
</evidence>
<dbReference type="GO" id="GO:0050660">
    <property type="term" value="F:flavin adenine dinucleotide binding"/>
    <property type="evidence" value="ECO:0007669"/>
    <property type="project" value="InterPro"/>
</dbReference>
<keyword evidence="6 10" id="KW-1133">Transmembrane helix</keyword>
<dbReference type="Proteomes" id="UP000295328">
    <property type="component" value="Unassembled WGS sequence"/>
</dbReference>
<dbReference type="InterPro" id="IPR005170">
    <property type="entry name" value="Transptr-assoc_dom"/>
</dbReference>
<dbReference type="SMART" id="SM00116">
    <property type="entry name" value="CBS"/>
    <property type="match status" value="2"/>
</dbReference>
<dbReference type="Pfam" id="PF00571">
    <property type="entry name" value="CBS"/>
    <property type="match status" value="2"/>
</dbReference>
<protein>
    <submittedName>
        <fullName evidence="14">HlyC/CorC family transporter</fullName>
    </submittedName>
</protein>
<evidence type="ECO:0000313" key="14">
    <source>
        <dbReference type="EMBL" id="TDM01741.1"/>
    </source>
</evidence>
<dbReference type="InterPro" id="IPR016169">
    <property type="entry name" value="FAD-bd_PCMH_sub2"/>
</dbReference>
<sequence length="437" mass="49822">METFINLLIFTILIILTAFFVATEFAIVKVRHSRLNQLVAEGKRGSQSAQKVVSQLDEYLSACQLGITITALGIGMVGEKTFEFILNPLFETIGIPHGWIHGFTIAGAFVIATFLHVVVGELAPKTIAIQKAEAVTLMFSKPIMFFYRILYPFIWILNGSAQLLIKLIGIKPVGEHELTHSEEELRLLLSDSYQSGEIDIEELNVINNVFEFDDKVAREIMTPRNEVVAFDVTASMAEVLEKVAEERYTRYPVYEGDKDQIVGFIHMKDFIKFTMMDREKVIQSQLSDYINPVIRDIESVSLNSLLQKMRQKRIHLAVLMDEYGGTSGLVTIEDIIEELVGEIRDEHDEEEPDRIIEIADNHYKVHSSAAINDIEKLLDITMERQSIDTMGGWMVTHLEEADEIFHEGYIFRVLDKTDHQINFIEIFESPSVVMDEE</sequence>
<dbReference type="FunFam" id="3.10.580.10:FF:000002">
    <property type="entry name" value="Magnesium/cobalt efflux protein CorC"/>
    <property type="match status" value="1"/>
</dbReference>
<dbReference type="PROSITE" id="PS51846">
    <property type="entry name" value="CNNM"/>
    <property type="match status" value="1"/>
</dbReference>
<keyword evidence="5" id="KW-0677">Repeat</keyword>
<dbReference type="GO" id="GO:0005886">
    <property type="term" value="C:plasma membrane"/>
    <property type="evidence" value="ECO:0007669"/>
    <property type="project" value="UniProtKB-SubCell"/>
</dbReference>
<dbReference type="InterPro" id="IPR051676">
    <property type="entry name" value="UPF0053_domain"/>
</dbReference>
<proteinExistence type="inferred from homology"/>
<keyword evidence="7 9" id="KW-0129">CBS domain</keyword>
<organism evidence="14 15">
    <name type="scientific">Macrococcus hajekii</name>
    <dbReference type="NCBI Taxonomy" id="198482"/>
    <lineage>
        <taxon>Bacteria</taxon>
        <taxon>Bacillati</taxon>
        <taxon>Bacillota</taxon>
        <taxon>Bacilli</taxon>
        <taxon>Bacillales</taxon>
        <taxon>Staphylococcaceae</taxon>
        <taxon>Macrococcus</taxon>
    </lineage>
</organism>
<evidence type="ECO:0000259" key="12">
    <source>
        <dbReference type="PROSITE" id="PS51371"/>
    </source>
</evidence>
<accession>A0A4R6BJL3</accession>
<keyword evidence="3" id="KW-1003">Cell membrane</keyword>
<feature type="transmembrane region" description="Helical" evidence="11">
    <location>
        <begin position="98"/>
        <end position="124"/>
    </location>
</feature>
<dbReference type="InterPro" id="IPR000644">
    <property type="entry name" value="CBS_dom"/>
</dbReference>
<dbReference type="AlphaFoldDB" id="A0A4R6BJL3"/>
<comment type="subcellular location">
    <subcellularLocation>
        <location evidence="1">Cell membrane</location>
        <topology evidence="1">Multi-pass membrane protein</topology>
    </subcellularLocation>
</comment>
<dbReference type="PROSITE" id="PS51371">
    <property type="entry name" value="CBS"/>
    <property type="match status" value="2"/>
</dbReference>
<evidence type="ECO:0000256" key="6">
    <source>
        <dbReference type="ARBA" id="ARBA00022989"/>
    </source>
</evidence>
<feature type="domain" description="CNNM transmembrane" evidence="13">
    <location>
        <begin position="1"/>
        <end position="202"/>
    </location>
</feature>
<evidence type="ECO:0000256" key="2">
    <source>
        <dbReference type="ARBA" id="ARBA00006337"/>
    </source>
</evidence>
<evidence type="ECO:0000256" key="10">
    <source>
        <dbReference type="PROSITE-ProRule" id="PRU01193"/>
    </source>
</evidence>
<dbReference type="PANTHER" id="PTHR43099:SF2">
    <property type="entry name" value="UPF0053 PROTEIN YRKA"/>
    <property type="match status" value="1"/>
</dbReference>
<dbReference type="Gene3D" id="3.10.580.10">
    <property type="entry name" value="CBS-domain"/>
    <property type="match status" value="1"/>
</dbReference>
<dbReference type="InterPro" id="IPR046342">
    <property type="entry name" value="CBS_dom_sf"/>
</dbReference>
<evidence type="ECO:0000256" key="3">
    <source>
        <dbReference type="ARBA" id="ARBA00022475"/>
    </source>
</evidence>
<feature type="domain" description="CBS" evidence="12">
    <location>
        <begin position="286"/>
        <end position="346"/>
    </location>
</feature>
<feature type="transmembrane region" description="Helical" evidence="11">
    <location>
        <begin position="145"/>
        <end position="165"/>
    </location>
</feature>
<dbReference type="SMART" id="SM01091">
    <property type="entry name" value="CorC_HlyC"/>
    <property type="match status" value="1"/>
</dbReference>
<dbReference type="InterPro" id="IPR044751">
    <property type="entry name" value="Ion_transp-like_CBS"/>
</dbReference>
<comment type="caution">
    <text evidence="14">The sequence shown here is derived from an EMBL/GenBank/DDBJ whole genome shotgun (WGS) entry which is preliminary data.</text>
</comment>
<evidence type="ECO:0000256" key="4">
    <source>
        <dbReference type="ARBA" id="ARBA00022692"/>
    </source>
</evidence>
<feature type="transmembrane region" description="Helical" evidence="11">
    <location>
        <begin position="6"/>
        <end position="28"/>
    </location>
</feature>